<dbReference type="Gene3D" id="2.150.10.10">
    <property type="entry name" value="Serralysin-like metalloprotease, C-terminal"/>
    <property type="match status" value="2"/>
</dbReference>
<dbReference type="RefSeq" id="WP_083735255.1">
    <property type="nucleotide sequence ID" value="NZ_LT629753.1"/>
</dbReference>
<feature type="region of interest" description="Disordered" evidence="2">
    <location>
        <begin position="471"/>
        <end position="505"/>
    </location>
</feature>
<feature type="region of interest" description="Disordered" evidence="2">
    <location>
        <begin position="1"/>
        <end position="26"/>
    </location>
</feature>
<dbReference type="InterPro" id="IPR028208">
    <property type="entry name" value="Effector_pro_NleD-like"/>
</dbReference>
<dbReference type="Proteomes" id="UP000199576">
    <property type="component" value="Chromosome I"/>
</dbReference>
<name>A0ABY0U4C6_PSECE</name>
<evidence type="ECO:0000256" key="2">
    <source>
        <dbReference type="SAM" id="MobiDB-lite"/>
    </source>
</evidence>
<reference evidence="3 4" key="1">
    <citation type="submission" date="2016-10" db="EMBL/GenBank/DDBJ databases">
        <authorList>
            <person name="Varghese N."/>
            <person name="Submissions S."/>
        </authorList>
    </citation>
    <scope>NUCLEOTIDE SEQUENCE [LARGE SCALE GENOMIC DNA]</scope>
    <source>
        <strain evidence="3 4">BS2981</strain>
    </source>
</reference>
<organism evidence="3 4">
    <name type="scientific">Pseudomonas cedrina</name>
    <dbReference type="NCBI Taxonomy" id="651740"/>
    <lineage>
        <taxon>Bacteria</taxon>
        <taxon>Pseudomonadati</taxon>
        <taxon>Pseudomonadota</taxon>
        <taxon>Gammaproteobacteria</taxon>
        <taxon>Pseudomonadales</taxon>
        <taxon>Pseudomonadaceae</taxon>
        <taxon>Pseudomonas</taxon>
    </lineage>
</organism>
<keyword evidence="1" id="KW-0106">Calcium</keyword>
<sequence>MDDINSLTSATSYQIDTQHRETAARPFPAPVATFAREDYGPAKKPLLALSIDQPVQAHLQLLLDDGNLKASGQSVWELDNPFSLKNSLILETKDRADQIHISQTLPGQLDVQVNGQLYRFDSEDRNGQPLAFHIKTHGGNDNIRIDANVIQPITVDAGDGDDRVRAGGGYTRLFGGEGNDVLRLGSGVGYAEGNDGDDLIIGGSGDNVLYGNNDNDRLYAGAGPESKTSYLDGGNGNDRLSAGNGHTVLHGGAGDDRLVGYDRSTFYTGSGSDTVIANRPGDLIYAQAGDSIKRPNGSVLTTVTADLSPLEGFVIKGSAEFIQRVEDDLALLRSSPHGKQMLAEMSALAQRNGAPVTVVEDLVDTGSQYVYGSQELKTLLHHERPPIVGGDPKWGFMVDGVPGSRADRAEIVYNRSDLDVLAGVTYSPITALYHEMVHAYNAGHGTALAGSTIEALDGKFYETSNSELQAVGLPTTPATPPNPKSLTENALNEEMGKPLRSQYVG</sequence>
<dbReference type="PRINTS" id="PR00313">
    <property type="entry name" value="CABNDNGRPT"/>
</dbReference>
<dbReference type="Pfam" id="PF00353">
    <property type="entry name" value="HemolysinCabind"/>
    <property type="match status" value="4"/>
</dbReference>
<dbReference type="SUPFAM" id="SSF51120">
    <property type="entry name" value="beta-Roll"/>
    <property type="match status" value="1"/>
</dbReference>
<dbReference type="Pfam" id="PF14891">
    <property type="entry name" value="Peptidase_M91"/>
    <property type="match status" value="1"/>
</dbReference>
<feature type="compositionally biased region" description="Polar residues" evidence="2">
    <location>
        <begin position="1"/>
        <end position="16"/>
    </location>
</feature>
<accession>A0ABY0U4C6</accession>
<evidence type="ECO:0000313" key="3">
    <source>
        <dbReference type="EMBL" id="SDS04395.1"/>
    </source>
</evidence>
<dbReference type="EMBL" id="LT629753">
    <property type="protein sequence ID" value="SDS04395.1"/>
    <property type="molecule type" value="Genomic_DNA"/>
</dbReference>
<gene>
    <name evidence="3" type="ORF">SAMN04490182_0602</name>
</gene>
<dbReference type="InterPro" id="IPR011049">
    <property type="entry name" value="Serralysin-like_metalloprot_C"/>
</dbReference>
<evidence type="ECO:0000256" key="1">
    <source>
        <dbReference type="ARBA" id="ARBA00022837"/>
    </source>
</evidence>
<proteinExistence type="predicted"/>
<evidence type="ECO:0000313" key="4">
    <source>
        <dbReference type="Proteomes" id="UP000199576"/>
    </source>
</evidence>
<protein>
    <submittedName>
        <fullName evidence="3">Effector protein</fullName>
    </submittedName>
</protein>
<dbReference type="InterPro" id="IPR001343">
    <property type="entry name" value="Hemolysn_Ca-bd"/>
</dbReference>
<keyword evidence="4" id="KW-1185">Reference proteome</keyword>